<dbReference type="STRING" id="105696.A0A1Y2LWU1"/>
<keyword evidence="6" id="KW-1185">Reference proteome</keyword>
<dbReference type="OMA" id="WCDALRI"/>
<gene>
    <name evidence="4" type="primary">MED20</name>
    <name evidence="5" type="ORF">B5807_07757</name>
</gene>
<dbReference type="EMBL" id="KZ107846">
    <property type="protein sequence ID" value="OSS48331.1"/>
    <property type="molecule type" value="Genomic_DNA"/>
</dbReference>
<name>A0A1Y2LWU1_EPING</name>
<evidence type="ECO:0000256" key="2">
    <source>
        <dbReference type="ARBA" id="ARBA00010743"/>
    </source>
</evidence>
<evidence type="ECO:0000313" key="6">
    <source>
        <dbReference type="Proteomes" id="UP000193240"/>
    </source>
</evidence>
<evidence type="ECO:0000256" key="3">
    <source>
        <dbReference type="ARBA" id="ARBA00023242"/>
    </source>
</evidence>
<keyword evidence="4" id="KW-0804">Transcription</keyword>
<comment type="similarity">
    <text evidence="2 4">Belongs to the Mediator complex subunit 20 family.</text>
</comment>
<protein>
    <recommendedName>
        <fullName evidence="4">Mediator of RNA polymerase II transcription subunit 20</fullName>
    </recommendedName>
    <alternativeName>
        <fullName evidence="4">Mediator complex subunit 20</fullName>
    </alternativeName>
</protein>
<accession>A0A1Y2LWU1</accession>
<evidence type="ECO:0000256" key="1">
    <source>
        <dbReference type="ARBA" id="ARBA00004123"/>
    </source>
</evidence>
<organism evidence="5 6">
    <name type="scientific">Epicoccum nigrum</name>
    <name type="common">Soil fungus</name>
    <name type="synonym">Epicoccum purpurascens</name>
    <dbReference type="NCBI Taxonomy" id="105696"/>
    <lineage>
        <taxon>Eukaryota</taxon>
        <taxon>Fungi</taxon>
        <taxon>Dikarya</taxon>
        <taxon>Ascomycota</taxon>
        <taxon>Pezizomycotina</taxon>
        <taxon>Dothideomycetes</taxon>
        <taxon>Pleosporomycetidae</taxon>
        <taxon>Pleosporales</taxon>
        <taxon>Pleosporineae</taxon>
        <taxon>Didymellaceae</taxon>
        <taxon>Epicoccum</taxon>
    </lineage>
</organism>
<dbReference type="AlphaFoldDB" id="A0A1Y2LWU1"/>
<comment type="subunit">
    <text evidence="4">Component of the Mediator complex.</text>
</comment>
<comment type="function">
    <text evidence="4">Component of the Mediator complex, a coactivator involved in the regulated transcription of nearly all RNA polymerase II-dependent genes. Mediator functions as a bridge to convey information from gene-specific regulatory proteins to the basal RNA polymerase II transcription machinery. Mediator is recruited to promoters by direct interactions with regulatory proteins and serves as a scaffold for the assembly of a functional preinitiation complex with RNA polymerase II and the general transcription factors.</text>
</comment>
<comment type="subcellular location">
    <subcellularLocation>
        <location evidence="1 4">Nucleus</location>
    </subcellularLocation>
</comment>
<dbReference type="GO" id="GO:0003712">
    <property type="term" value="F:transcription coregulator activity"/>
    <property type="evidence" value="ECO:0007669"/>
    <property type="project" value="InterPro"/>
</dbReference>
<evidence type="ECO:0000256" key="4">
    <source>
        <dbReference type="RuleBase" id="RU364152"/>
    </source>
</evidence>
<dbReference type="Pfam" id="PF08612">
    <property type="entry name" value="Med20"/>
    <property type="match status" value="1"/>
</dbReference>
<dbReference type="GO" id="GO:0006357">
    <property type="term" value="P:regulation of transcription by RNA polymerase II"/>
    <property type="evidence" value="ECO:0007669"/>
    <property type="project" value="InterPro"/>
</dbReference>
<evidence type="ECO:0000313" key="5">
    <source>
        <dbReference type="EMBL" id="OSS48331.1"/>
    </source>
</evidence>
<keyword evidence="3 4" id="KW-0539">Nucleus</keyword>
<dbReference type="GO" id="GO:0016592">
    <property type="term" value="C:mediator complex"/>
    <property type="evidence" value="ECO:0007669"/>
    <property type="project" value="InterPro"/>
</dbReference>
<keyword evidence="4" id="KW-0010">Activator</keyword>
<keyword evidence="4" id="KW-0805">Transcription regulation</keyword>
<dbReference type="InParanoid" id="A0A1Y2LWU1"/>
<reference evidence="5 6" key="1">
    <citation type="journal article" date="2017" name="Genome Announc.">
        <title>Genome sequence of the saprophytic ascomycete Epicoccum nigrum ICMP 19927 strain isolated from New Zealand.</title>
        <authorList>
            <person name="Fokin M."/>
            <person name="Fleetwood D."/>
            <person name="Weir B.S."/>
            <person name="Villas-Boas S.G."/>
        </authorList>
    </citation>
    <scope>NUCLEOTIDE SEQUENCE [LARGE SCALE GENOMIC DNA]</scope>
    <source>
        <strain evidence="5 6">ICMP 19927</strain>
    </source>
</reference>
<dbReference type="InterPro" id="IPR013921">
    <property type="entry name" value="Mediator_Med20"/>
</dbReference>
<proteinExistence type="inferred from homology"/>
<sequence length="257" mass="28120">MKYSGLYFIPNQTSQPADSSNTASALISSLETHFHTFTRSSPWTLTYRLFRDQQPKSDPSDAPASYAHTYQHFLTHTSLSQVRAFIHVALPTGTGSVTAIPASQSDAHALLVRNQFAALWSPRQTLSVQHGATYTGGIFTVEIGEVRAIREAQGGGFSSPGVVVCISTVAGQEDSGAASDSAKDGDAEQMDLEFVQATIRELWGKIREGHDLRKAEVREVLMTPEAETEREVEDATVRMWTRKAIKHQASSIKIIKA</sequence>
<dbReference type="Proteomes" id="UP000193240">
    <property type="component" value="Unassembled WGS sequence"/>
</dbReference>